<dbReference type="EMBL" id="UXUI01016626">
    <property type="protein sequence ID" value="VDD98000.1"/>
    <property type="molecule type" value="Genomic_DNA"/>
</dbReference>
<accession>A0A0N4VRF5</accession>
<reference evidence="2 3" key="2">
    <citation type="submission" date="2018-10" db="EMBL/GenBank/DDBJ databases">
        <authorList>
            <consortium name="Pathogen Informatics"/>
        </authorList>
    </citation>
    <scope>NUCLEOTIDE SEQUENCE [LARGE SCALE GENOMIC DNA]</scope>
</reference>
<evidence type="ECO:0000313" key="4">
    <source>
        <dbReference type="WBParaSite" id="EVEC_0001362401-mRNA-1"/>
    </source>
</evidence>
<reference evidence="4" key="1">
    <citation type="submission" date="2017-02" db="UniProtKB">
        <authorList>
            <consortium name="WormBaseParasite"/>
        </authorList>
    </citation>
    <scope>IDENTIFICATION</scope>
</reference>
<keyword evidence="1" id="KW-0732">Signal</keyword>
<dbReference type="WBParaSite" id="EVEC_0001362401-mRNA-1">
    <property type="protein sequence ID" value="EVEC_0001362401-mRNA-1"/>
    <property type="gene ID" value="EVEC_0001362401"/>
</dbReference>
<sequence length="66" mass="6990">MTCLKVLFTCCIWLSLWKLQMLSCAVGAKAVAMASVALSSVPEFAGEDSVVEFSVIGMLMGQVSSN</sequence>
<organism evidence="4">
    <name type="scientific">Enterobius vermicularis</name>
    <name type="common">Human pinworm</name>
    <dbReference type="NCBI Taxonomy" id="51028"/>
    <lineage>
        <taxon>Eukaryota</taxon>
        <taxon>Metazoa</taxon>
        <taxon>Ecdysozoa</taxon>
        <taxon>Nematoda</taxon>
        <taxon>Chromadorea</taxon>
        <taxon>Rhabditida</taxon>
        <taxon>Spirurina</taxon>
        <taxon>Oxyuridomorpha</taxon>
        <taxon>Oxyuroidea</taxon>
        <taxon>Oxyuridae</taxon>
        <taxon>Enterobius</taxon>
    </lineage>
</organism>
<feature type="signal peptide" evidence="1">
    <location>
        <begin position="1"/>
        <end position="27"/>
    </location>
</feature>
<feature type="chain" id="PRO_5043123178" evidence="1">
    <location>
        <begin position="28"/>
        <end position="66"/>
    </location>
</feature>
<proteinExistence type="predicted"/>
<protein>
    <submittedName>
        <fullName evidence="4">Secreted protein</fullName>
    </submittedName>
</protein>
<dbReference type="AlphaFoldDB" id="A0A0N4VRF5"/>
<dbReference type="Proteomes" id="UP000274131">
    <property type="component" value="Unassembled WGS sequence"/>
</dbReference>
<gene>
    <name evidence="2" type="ORF">EVEC_LOCUS12751</name>
</gene>
<evidence type="ECO:0000256" key="1">
    <source>
        <dbReference type="SAM" id="SignalP"/>
    </source>
</evidence>
<keyword evidence="3" id="KW-1185">Reference proteome</keyword>
<evidence type="ECO:0000313" key="3">
    <source>
        <dbReference type="Proteomes" id="UP000274131"/>
    </source>
</evidence>
<name>A0A0N4VRF5_ENTVE</name>
<evidence type="ECO:0000313" key="2">
    <source>
        <dbReference type="EMBL" id="VDD98000.1"/>
    </source>
</evidence>